<dbReference type="SUPFAM" id="SSF46955">
    <property type="entry name" value="Putative DNA-binding domain"/>
    <property type="match status" value="1"/>
</dbReference>
<protein>
    <submittedName>
        <fullName evidence="2">DNA-binding protein</fullName>
    </submittedName>
</protein>
<dbReference type="InterPro" id="IPR009061">
    <property type="entry name" value="DNA-bd_dom_put_sf"/>
</dbReference>
<feature type="domain" description="Helix-turn-helix" evidence="1">
    <location>
        <begin position="37"/>
        <end position="84"/>
    </location>
</feature>
<accession>A0A4Q1CGC7</accession>
<evidence type="ECO:0000313" key="2">
    <source>
        <dbReference type="EMBL" id="RXK59200.1"/>
    </source>
</evidence>
<dbReference type="RefSeq" id="WP_129131504.1">
    <property type="nucleotide sequence ID" value="NZ_SDHW01000004.1"/>
</dbReference>
<reference evidence="2 3" key="1">
    <citation type="submission" date="2019-01" db="EMBL/GenBank/DDBJ databases">
        <title>Lacibacter sp. strain TTM-7.</title>
        <authorList>
            <person name="Chen W.-M."/>
        </authorList>
    </citation>
    <scope>NUCLEOTIDE SEQUENCE [LARGE SCALE GENOMIC DNA]</scope>
    <source>
        <strain evidence="2 3">TTM-7</strain>
    </source>
</reference>
<name>A0A4Q1CGC7_9BACT</name>
<dbReference type="PANTHER" id="PTHR34585">
    <property type="match status" value="1"/>
</dbReference>
<dbReference type="PANTHER" id="PTHR34585:SF22">
    <property type="entry name" value="HELIX-TURN-HELIX DOMAIN-CONTAINING PROTEIN"/>
    <property type="match status" value="1"/>
</dbReference>
<comment type="caution">
    <text evidence="2">The sequence shown here is derived from an EMBL/GenBank/DDBJ whole genome shotgun (WGS) entry which is preliminary data.</text>
</comment>
<dbReference type="GO" id="GO:0003677">
    <property type="term" value="F:DNA binding"/>
    <property type="evidence" value="ECO:0007669"/>
    <property type="project" value="UniProtKB-KW"/>
</dbReference>
<dbReference type="InterPro" id="IPR041657">
    <property type="entry name" value="HTH_17"/>
</dbReference>
<dbReference type="OrthoDB" id="1524679at2"/>
<keyword evidence="3" id="KW-1185">Reference proteome</keyword>
<proteinExistence type="predicted"/>
<dbReference type="AlphaFoldDB" id="A0A4Q1CGC7"/>
<keyword evidence="2" id="KW-0238">DNA-binding</keyword>
<evidence type="ECO:0000313" key="3">
    <source>
        <dbReference type="Proteomes" id="UP000290204"/>
    </source>
</evidence>
<dbReference type="Pfam" id="PF12728">
    <property type="entry name" value="HTH_17"/>
    <property type="match status" value="1"/>
</dbReference>
<dbReference type="Proteomes" id="UP000290204">
    <property type="component" value="Unassembled WGS sequence"/>
</dbReference>
<gene>
    <name evidence="2" type="ORF">ESA94_13750</name>
</gene>
<dbReference type="EMBL" id="SDHW01000004">
    <property type="protein sequence ID" value="RXK59200.1"/>
    <property type="molecule type" value="Genomic_DNA"/>
</dbReference>
<sequence>MSMQILTKEDLHQFKTELFQELQTILPKDENLKLKRWLKTDEVKKLLKVSPGTLQTLRINGTLSYTKLGGIIYYDYDHIEKILRHNLQLATKPID</sequence>
<organism evidence="2 3">
    <name type="scientific">Lacibacter luteus</name>
    <dbReference type="NCBI Taxonomy" id="2508719"/>
    <lineage>
        <taxon>Bacteria</taxon>
        <taxon>Pseudomonadati</taxon>
        <taxon>Bacteroidota</taxon>
        <taxon>Chitinophagia</taxon>
        <taxon>Chitinophagales</taxon>
        <taxon>Chitinophagaceae</taxon>
        <taxon>Lacibacter</taxon>
    </lineage>
</organism>
<evidence type="ECO:0000259" key="1">
    <source>
        <dbReference type="Pfam" id="PF12728"/>
    </source>
</evidence>